<gene>
    <name evidence="1" type="ORF">MRATA1EN1_LOCUS28675</name>
</gene>
<evidence type="ECO:0000313" key="2">
    <source>
        <dbReference type="Proteomes" id="UP001176941"/>
    </source>
</evidence>
<dbReference type="EMBL" id="OX459945">
    <property type="protein sequence ID" value="CAI9179713.1"/>
    <property type="molecule type" value="Genomic_DNA"/>
</dbReference>
<reference evidence="1" key="1">
    <citation type="submission" date="2023-04" db="EMBL/GenBank/DDBJ databases">
        <authorList>
            <consortium name="ELIXIR-Norway"/>
        </authorList>
    </citation>
    <scope>NUCLEOTIDE SEQUENCE [LARGE SCALE GENOMIC DNA]</scope>
</reference>
<keyword evidence="2" id="KW-1185">Reference proteome</keyword>
<name>A0ABN9A1Q3_RANTA</name>
<accession>A0ABN9A1Q3</accession>
<protein>
    <submittedName>
        <fullName evidence="1">Uncharacterized protein</fullName>
    </submittedName>
</protein>
<evidence type="ECO:0000313" key="1">
    <source>
        <dbReference type="EMBL" id="CAI9179713.1"/>
    </source>
</evidence>
<proteinExistence type="predicted"/>
<dbReference type="Proteomes" id="UP001176941">
    <property type="component" value="Chromosome 9"/>
</dbReference>
<organism evidence="1 2">
    <name type="scientific">Rangifer tarandus platyrhynchus</name>
    <name type="common">Svalbard reindeer</name>
    <dbReference type="NCBI Taxonomy" id="3082113"/>
    <lineage>
        <taxon>Eukaryota</taxon>
        <taxon>Metazoa</taxon>
        <taxon>Chordata</taxon>
        <taxon>Craniata</taxon>
        <taxon>Vertebrata</taxon>
        <taxon>Euteleostomi</taxon>
        <taxon>Mammalia</taxon>
        <taxon>Eutheria</taxon>
        <taxon>Laurasiatheria</taxon>
        <taxon>Artiodactyla</taxon>
        <taxon>Ruminantia</taxon>
        <taxon>Pecora</taxon>
        <taxon>Cervidae</taxon>
        <taxon>Odocoileinae</taxon>
        <taxon>Rangifer</taxon>
    </lineage>
</organism>
<sequence>MPGIHSMFEVGLRRWVGALVGGEGRKVPPPTRGHRKEKAKLVPSSQLYRDSLALSLSRNYCLAHGSRQFLQLHRSLGCLQTCPDARRARQVHIPGQMLTVSSELSEDAARAAAGRAASEAGGFHLRL</sequence>